<proteinExistence type="predicted"/>
<organism evidence="1 2">
    <name type="scientific">Enterococcus cecorum</name>
    <dbReference type="NCBI Taxonomy" id="44008"/>
    <lineage>
        <taxon>Bacteria</taxon>
        <taxon>Bacillati</taxon>
        <taxon>Bacillota</taxon>
        <taxon>Bacilli</taxon>
        <taxon>Lactobacillales</taxon>
        <taxon>Enterococcaceae</taxon>
        <taxon>Enterococcus</taxon>
    </lineage>
</organism>
<comment type="caution">
    <text evidence="1">The sequence shown here is derived from an EMBL/GenBank/DDBJ whole genome shotgun (WGS) entry which is preliminary data.</text>
</comment>
<gene>
    <name evidence="1" type="ORF">A5869_000477</name>
</gene>
<dbReference type="Proteomes" id="UP000196503">
    <property type="component" value="Unassembled WGS sequence"/>
</dbReference>
<sequence>YLNDPTLTPMQRKDAKKEWNYLFRNREMIDNGDDCDYPGDSTEAHISHWLSERASSRPRCWSEKGIDALFFIKSLCISKISITELYNKQKWQKAKQLRQEKLDGRIVKANNIQTKYIEKIQARIASARISMKYKIETLV</sequence>
<evidence type="ECO:0000313" key="1">
    <source>
        <dbReference type="EMBL" id="OUZ18829.1"/>
    </source>
</evidence>
<evidence type="ECO:0000313" key="2">
    <source>
        <dbReference type="Proteomes" id="UP000196503"/>
    </source>
</evidence>
<protein>
    <submittedName>
        <fullName evidence="1">Uncharacterized protein</fullName>
    </submittedName>
</protein>
<feature type="non-terminal residue" evidence="1">
    <location>
        <position position="1"/>
    </location>
</feature>
<dbReference type="EMBL" id="NIBL01000001">
    <property type="protein sequence ID" value="OUZ18829.1"/>
    <property type="molecule type" value="Genomic_DNA"/>
</dbReference>
<accession>A0A200I2T0</accession>
<name>A0A200I2T0_9ENTE</name>
<reference evidence="1 2" key="1">
    <citation type="submission" date="2017-05" db="EMBL/GenBank/DDBJ databases">
        <title>The Genome Sequence of Enterococcus faecium 2D5_DIV0622.</title>
        <authorList>
            <consortium name="The Broad Institute Genomics Platform"/>
            <consortium name="The Broad Institute Genomic Center for Infectious Diseases"/>
            <person name="Earl A."/>
            <person name="Manson A."/>
            <person name="Schwartman J."/>
            <person name="Gilmore M."/>
            <person name="Abouelleil A."/>
            <person name="Cao P."/>
            <person name="Chapman S."/>
            <person name="Cusick C."/>
            <person name="Shea T."/>
            <person name="Young S."/>
            <person name="Neafsey D."/>
            <person name="Nusbaum C."/>
            <person name="Birren B."/>
        </authorList>
    </citation>
    <scope>NUCLEOTIDE SEQUENCE [LARGE SCALE GENOMIC DNA]</scope>
    <source>
        <strain evidence="1 2">2D5_DIV0622</strain>
    </source>
</reference>
<dbReference type="AlphaFoldDB" id="A0A200I2T0"/>